<feature type="chain" id="PRO_5045362131" evidence="1">
    <location>
        <begin position="28"/>
        <end position="110"/>
    </location>
</feature>
<name>A0ABQ6CJ24_9HYPH</name>
<dbReference type="RefSeq" id="WP_284311044.1">
    <property type="nucleotide sequence ID" value="NZ_BSPC01000009.1"/>
</dbReference>
<keyword evidence="1" id="KW-0732">Signal</keyword>
<reference evidence="3" key="1">
    <citation type="journal article" date="2019" name="Int. J. Syst. Evol. Microbiol.">
        <title>The Global Catalogue of Microorganisms (GCM) 10K type strain sequencing project: providing services to taxonomists for standard genome sequencing and annotation.</title>
        <authorList>
            <consortium name="The Broad Institute Genomics Platform"/>
            <consortium name="The Broad Institute Genome Sequencing Center for Infectious Disease"/>
            <person name="Wu L."/>
            <person name="Ma J."/>
        </authorList>
    </citation>
    <scope>NUCLEOTIDE SEQUENCE [LARGE SCALE GENOMIC DNA]</scope>
    <source>
        <strain evidence="3">NBRC 101365</strain>
    </source>
</reference>
<dbReference type="Proteomes" id="UP001156882">
    <property type="component" value="Unassembled WGS sequence"/>
</dbReference>
<dbReference type="EMBL" id="BSPC01000009">
    <property type="protein sequence ID" value="GLS18231.1"/>
    <property type="molecule type" value="Genomic_DNA"/>
</dbReference>
<evidence type="ECO:0000313" key="2">
    <source>
        <dbReference type="EMBL" id="GLS18231.1"/>
    </source>
</evidence>
<comment type="caution">
    <text evidence="2">The sequence shown here is derived from an EMBL/GenBank/DDBJ whole genome shotgun (WGS) entry which is preliminary data.</text>
</comment>
<feature type="signal peptide" evidence="1">
    <location>
        <begin position="1"/>
        <end position="27"/>
    </location>
</feature>
<sequence length="110" mass="11963">MRKLTMIALVGSAMALTGMLPCTPALAGGTLTVVNRNSSRAIQQVWFANAGESDPWQEANVEEAIRPKSESTFTMSGENCLFDIKVRFSDGYEATFNNVNVCRGDRVLAD</sequence>
<evidence type="ECO:0000256" key="1">
    <source>
        <dbReference type="SAM" id="SignalP"/>
    </source>
</evidence>
<keyword evidence="3" id="KW-1185">Reference proteome</keyword>
<proteinExistence type="predicted"/>
<evidence type="ECO:0000313" key="3">
    <source>
        <dbReference type="Proteomes" id="UP001156882"/>
    </source>
</evidence>
<organism evidence="2 3">
    <name type="scientific">Labrys miyagiensis</name>
    <dbReference type="NCBI Taxonomy" id="346912"/>
    <lineage>
        <taxon>Bacteria</taxon>
        <taxon>Pseudomonadati</taxon>
        <taxon>Pseudomonadota</taxon>
        <taxon>Alphaproteobacteria</taxon>
        <taxon>Hyphomicrobiales</taxon>
        <taxon>Xanthobacteraceae</taxon>
        <taxon>Labrys</taxon>
    </lineage>
</organism>
<gene>
    <name evidence="2" type="ORF">GCM10007874_12470</name>
</gene>
<accession>A0ABQ6CJ24</accession>
<protein>
    <submittedName>
        <fullName evidence="2">Uncharacterized protein</fullName>
    </submittedName>
</protein>